<keyword evidence="5 7" id="KW-0472">Membrane</keyword>
<name>B8C6J9_THAPS</name>
<evidence type="ECO:0000256" key="5">
    <source>
        <dbReference type="ARBA" id="ARBA00023136"/>
    </source>
</evidence>
<dbReference type="PaxDb" id="35128-Thaps269333"/>
<proteinExistence type="inferred from homology"/>
<dbReference type="AlphaFoldDB" id="B8C6J9"/>
<dbReference type="Gene3D" id="1.20.1250.20">
    <property type="entry name" value="MFS general substrate transporter like domains"/>
    <property type="match status" value="1"/>
</dbReference>
<feature type="region of interest" description="Disordered" evidence="6">
    <location>
        <begin position="521"/>
        <end position="551"/>
    </location>
</feature>
<sequence>MSLEASSILPGDVHSLEQLDQIPEEFLNINNPKRPLLNTDAKGRVYTYPLNPLFYSVFLILILELLERFSFYGLYMTQTNFLTGSYNDEWNANMSSMDAASLVSLSTAVAYTVPFVGGLLADSYLGDYKTILLGTAVFYLPGLLLIAASTTPNWLLGTEEFNVKAYKVALLFFWPIGTGIVKSVVNVFGARQYHPILQRSMIESFYVRFYMVINVGAVAGCIVIPVVARSSIMVAYTIPFVLLLTAVSFFVMGSVRYVHVVPGHGNDETNAQVNSGSAEDQNDKPNFADVAIICSLIVPFNIAYSQCPTTFMVQGAVMKPFLGFVEAPNLDILDSISVLVSGYIVSTYVYPYLASRNIKLATGLKFALGSALGGCAILWSLVVERMIHREYTRSGEMINVLWQAPSYILIGAGEIFSISTAYEVAFTASPPNKKAFACAFNLFCIGGIPNMLSLGLYRMCETWFQNSKGSGNIRLIKDYSEAQVASYFLVLLGIVVFGVAVNLIPSVGRWIASVEKKAADASVRTPKPTPKTTPKVKKETVNQRGGKETDPLLLAKDHKKYLEEGMEPQLYRMNTFKAEFNRKPKSKARRQH</sequence>
<dbReference type="GO" id="GO:0016020">
    <property type="term" value="C:membrane"/>
    <property type="evidence" value="ECO:0000318"/>
    <property type="project" value="GO_Central"/>
</dbReference>
<evidence type="ECO:0000256" key="4">
    <source>
        <dbReference type="ARBA" id="ARBA00022989"/>
    </source>
</evidence>
<feature type="transmembrane region" description="Helical" evidence="7">
    <location>
        <begin position="234"/>
        <end position="252"/>
    </location>
</feature>
<dbReference type="GO" id="GO:0022857">
    <property type="term" value="F:transmembrane transporter activity"/>
    <property type="evidence" value="ECO:0000318"/>
    <property type="project" value="GO_Central"/>
</dbReference>
<keyword evidence="9" id="KW-1185">Reference proteome</keyword>
<evidence type="ECO:0000313" key="9">
    <source>
        <dbReference type="Proteomes" id="UP000001449"/>
    </source>
</evidence>
<dbReference type="GeneID" id="7450111"/>
<keyword evidence="4 7" id="KW-1133">Transmembrane helix</keyword>
<feature type="compositionally biased region" description="Basic and acidic residues" evidence="6">
    <location>
        <begin position="536"/>
        <end position="550"/>
    </location>
</feature>
<reference evidence="8 9" key="2">
    <citation type="journal article" date="2008" name="Nature">
        <title>The Phaeodactylum genome reveals the evolutionary history of diatom genomes.</title>
        <authorList>
            <person name="Bowler C."/>
            <person name="Allen A.E."/>
            <person name="Badger J.H."/>
            <person name="Grimwood J."/>
            <person name="Jabbari K."/>
            <person name="Kuo A."/>
            <person name="Maheswari U."/>
            <person name="Martens C."/>
            <person name="Maumus F."/>
            <person name="Otillar R.P."/>
            <person name="Rayko E."/>
            <person name="Salamov A."/>
            <person name="Vandepoele K."/>
            <person name="Beszteri B."/>
            <person name="Gruber A."/>
            <person name="Heijde M."/>
            <person name="Katinka M."/>
            <person name="Mock T."/>
            <person name="Valentin K."/>
            <person name="Verret F."/>
            <person name="Berges J.A."/>
            <person name="Brownlee C."/>
            <person name="Cadoret J.P."/>
            <person name="Chiovitti A."/>
            <person name="Choi C.J."/>
            <person name="Coesel S."/>
            <person name="De Martino A."/>
            <person name="Detter J.C."/>
            <person name="Durkin C."/>
            <person name="Falciatore A."/>
            <person name="Fournet J."/>
            <person name="Haruta M."/>
            <person name="Huysman M.J."/>
            <person name="Jenkins B.D."/>
            <person name="Jiroutova K."/>
            <person name="Jorgensen R.E."/>
            <person name="Joubert Y."/>
            <person name="Kaplan A."/>
            <person name="Kroger N."/>
            <person name="Kroth P.G."/>
            <person name="La Roche J."/>
            <person name="Lindquist E."/>
            <person name="Lommer M."/>
            <person name="Martin-Jezequel V."/>
            <person name="Lopez P.J."/>
            <person name="Lucas S."/>
            <person name="Mangogna M."/>
            <person name="McGinnis K."/>
            <person name="Medlin L.K."/>
            <person name="Montsant A."/>
            <person name="Oudot-Le Secq M.P."/>
            <person name="Napoli C."/>
            <person name="Obornik M."/>
            <person name="Parker M.S."/>
            <person name="Petit J.L."/>
            <person name="Porcel B.M."/>
            <person name="Poulsen N."/>
            <person name="Robison M."/>
            <person name="Rychlewski L."/>
            <person name="Rynearson T.A."/>
            <person name="Schmutz J."/>
            <person name="Shapiro H."/>
            <person name="Siaut M."/>
            <person name="Stanley M."/>
            <person name="Sussman M.R."/>
            <person name="Taylor A.R."/>
            <person name="Vardi A."/>
            <person name="von Dassow P."/>
            <person name="Vyverman W."/>
            <person name="Willis A."/>
            <person name="Wyrwicz L.S."/>
            <person name="Rokhsar D.S."/>
            <person name="Weissenbach J."/>
            <person name="Armbrust E.V."/>
            <person name="Green B.R."/>
            <person name="Van de Peer Y."/>
            <person name="Grigoriev I.V."/>
        </authorList>
    </citation>
    <scope>NUCLEOTIDE SEQUENCE [LARGE SCALE GENOMIC DNA]</scope>
    <source>
        <strain evidence="8 9">CCMP1335</strain>
    </source>
</reference>
<dbReference type="InterPro" id="IPR036259">
    <property type="entry name" value="MFS_trans_sf"/>
</dbReference>
<dbReference type="GO" id="GO:0055085">
    <property type="term" value="P:transmembrane transport"/>
    <property type="evidence" value="ECO:0000318"/>
    <property type="project" value="GO_Central"/>
</dbReference>
<keyword evidence="3 7" id="KW-0812">Transmembrane</keyword>
<dbReference type="InParanoid" id="B8C6J9"/>
<comment type="subcellular location">
    <subcellularLocation>
        <location evidence="1">Membrane</location>
        <topology evidence="1">Multi-pass membrane protein</topology>
    </subcellularLocation>
</comment>
<evidence type="ECO:0000256" key="3">
    <source>
        <dbReference type="ARBA" id="ARBA00022692"/>
    </source>
</evidence>
<gene>
    <name evidence="8" type="ORF">THAPSDRAFT_269333</name>
</gene>
<feature type="transmembrane region" description="Helical" evidence="7">
    <location>
        <begin position="484"/>
        <end position="504"/>
    </location>
</feature>
<feature type="transmembrane region" description="Helical" evidence="7">
    <location>
        <begin position="53"/>
        <end position="75"/>
    </location>
</feature>
<dbReference type="FunFam" id="1.20.1250.20:FF:000782">
    <property type="entry name" value="Proton-dependent oligopeptide transport family protein"/>
    <property type="match status" value="1"/>
</dbReference>
<dbReference type="PANTHER" id="PTHR11654">
    <property type="entry name" value="OLIGOPEPTIDE TRANSPORTER-RELATED"/>
    <property type="match status" value="1"/>
</dbReference>
<feature type="transmembrane region" description="Helical" evidence="7">
    <location>
        <begin position="209"/>
        <end position="228"/>
    </location>
</feature>
<feature type="transmembrane region" description="Helical" evidence="7">
    <location>
        <begin position="332"/>
        <end position="354"/>
    </location>
</feature>
<feature type="transmembrane region" description="Helical" evidence="7">
    <location>
        <begin position="407"/>
        <end position="428"/>
    </location>
</feature>
<protein>
    <submittedName>
        <fullName evidence="8">Peptide transporter</fullName>
    </submittedName>
</protein>
<feature type="transmembrane region" description="Helical" evidence="7">
    <location>
        <begin position="366"/>
        <end position="387"/>
    </location>
</feature>
<evidence type="ECO:0000256" key="2">
    <source>
        <dbReference type="ARBA" id="ARBA00005982"/>
    </source>
</evidence>
<organism evidence="8 9">
    <name type="scientific">Thalassiosira pseudonana</name>
    <name type="common">Marine diatom</name>
    <name type="synonym">Cyclotella nana</name>
    <dbReference type="NCBI Taxonomy" id="35128"/>
    <lineage>
        <taxon>Eukaryota</taxon>
        <taxon>Sar</taxon>
        <taxon>Stramenopiles</taxon>
        <taxon>Ochrophyta</taxon>
        <taxon>Bacillariophyta</taxon>
        <taxon>Coscinodiscophyceae</taxon>
        <taxon>Thalassiosirophycidae</taxon>
        <taxon>Thalassiosirales</taxon>
        <taxon>Thalassiosiraceae</taxon>
        <taxon>Thalassiosira</taxon>
    </lineage>
</organism>
<dbReference type="Proteomes" id="UP000001449">
    <property type="component" value="Chromosome 8"/>
</dbReference>
<dbReference type="KEGG" id="tps:THAPSDRAFT_269333"/>
<evidence type="ECO:0000256" key="7">
    <source>
        <dbReference type="SAM" id="Phobius"/>
    </source>
</evidence>
<dbReference type="HOGENOM" id="CLU_020909_0_0_1"/>
<dbReference type="SUPFAM" id="SSF103473">
    <property type="entry name" value="MFS general substrate transporter"/>
    <property type="match status" value="1"/>
</dbReference>
<dbReference type="eggNOG" id="KOG1237">
    <property type="taxonomic scope" value="Eukaryota"/>
</dbReference>
<dbReference type="InterPro" id="IPR000109">
    <property type="entry name" value="POT_fam"/>
</dbReference>
<evidence type="ECO:0000256" key="1">
    <source>
        <dbReference type="ARBA" id="ARBA00004141"/>
    </source>
</evidence>
<reference evidence="8 9" key="1">
    <citation type="journal article" date="2004" name="Science">
        <title>The genome of the diatom Thalassiosira pseudonana: ecology, evolution, and metabolism.</title>
        <authorList>
            <person name="Armbrust E.V."/>
            <person name="Berges J.A."/>
            <person name="Bowler C."/>
            <person name="Green B.R."/>
            <person name="Martinez D."/>
            <person name="Putnam N.H."/>
            <person name="Zhou S."/>
            <person name="Allen A.E."/>
            <person name="Apt K.E."/>
            <person name="Bechner M."/>
            <person name="Brzezinski M.A."/>
            <person name="Chaal B.K."/>
            <person name="Chiovitti A."/>
            <person name="Davis A.K."/>
            <person name="Demarest M.S."/>
            <person name="Detter J.C."/>
            <person name="Glavina T."/>
            <person name="Goodstein D."/>
            <person name="Hadi M.Z."/>
            <person name="Hellsten U."/>
            <person name="Hildebrand M."/>
            <person name="Jenkins B.D."/>
            <person name="Jurka J."/>
            <person name="Kapitonov V.V."/>
            <person name="Kroger N."/>
            <person name="Lau W.W."/>
            <person name="Lane T.W."/>
            <person name="Larimer F.W."/>
            <person name="Lippmeier J.C."/>
            <person name="Lucas S."/>
            <person name="Medina M."/>
            <person name="Montsant A."/>
            <person name="Obornik M."/>
            <person name="Parker M.S."/>
            <person name="Palenik B."/>
            <person name="Pazour G.J."/>
            <person name="Richardson P.M."/>
            <person name="Rynearson T.A."/>
            <person name="Saito M.A."/>
            <person name="Schwartz D.C."/>
            <person name="Thamatrakoln K."/>
            <person name="Valentin K."/>
            <person name="Vardi A."/>
            <person name="Wilkerson F.P."/>
            <person name="Rokhsar D.S."/>
        </authorList>
    </citation>
    <scope>NUCLEOTIDE SEQUENCE [LARGE SCALE GENOMIC DNA]</scope>
    <source>
        <strain evidence="8 9">CCMP1335</strain>
    </source>
</reference>
<dbReference type="EMBL" id="CM000644">
    <property type="protein sequence ID" value="EED90581.1"/>
    <property type="molecule type" value="Genomic_DNA"/>
</dbReference>
<accession>B8C6J9</accession>
<dbReference type="OMA" id="FMTFDAD"/>
<dbReference type="Pfam" id="PF00854">
    <property type="entry name" value="PTR2"/>
    <property type="match status" value="2"/>
</dbReference>
<feature type="transmembrane region" description="Helical" evidence="7">
    <location>
        <begin position="99"/>
        <end position="121"/>
    </location>
</feature>
<feature type="transmembrane region" description="Helical" evidence="7">
    <location>
        <begin position="435"/>
        <end position="457"/>
    </location>
</feature>
<evidence type="ECO:0000256" key="6">
    <source>
        <dbReference type="SAM" id="MobiDB-lite"/>
    </source>
</evidence>
<feature type="transmembrane region" description="Helical" evidence="7">
    <location>
        <begin position="168"/>
        <end position="188"/>
    </location>
</feature>
<dbReference type="RefSeq" id="XP_002291730.1">
    <property type="nucleotide sequence ID" value="XM_002291694.1"/>
</dbReference>
<feature type="transmembrane region" description="Helical" evidence="7">
    <location>
        <begin position="128"/>
        <end position="148"/>
    </location>
</feature>
<evidence type="ECO:0000313" key="8">
    <source>
        <dbReference type="EMBL" id="EED90581.1"/>
    </source>
</evidence>
<comment type="similarity">
    <text evidence="2">Belongs to the major facilitator superfamily. Proton-dependent oligopeptide transporter (POT/PTR) (TC 2.A.17) family.</text>
</comment>